<dbReference type="InterPro" id="IPR002123">
    <property type="entry name" value="Plipid/glycerol_acylTrfase"/>
</dbReference>
<keyword evidence="2" id="KW-0444">Lipid biosynthesis</keyword>
<evidence type="ECO:0000259" key="7">
    <source>
        <dbReference type="SMART" id="SM00563"/>
    </source>
</evidence>
<keyword evidence="4" id="KW-0443">Lipid metabolism</keyword>
<evidence type="ECO:0000313" key="8">
    <source>
        <dbReference type="EMBL" id="BAG16624.1"/>
    </source>
</evidence>
<dbReference type="Pfam" id="PF01553">
    <property type="entry name" value="Acyltransferase"/>
    <property type="match status" value="1"/>
</dbReference>
<feature type="domain" description="Phospholipid/glycerol acyltransferase" evidence="7">
    <location>
        <begin position="105"/>
        <end position="216"/>
    </location>
</feature>
<keyword evidence="3 8" id="KW-0808">Transferase</keyword>
<dbReference type="SMART" id="SM00563">
    <property type="entry name" value="PlsC"/>
    <property type="match status" value="1"/>
</dbReference>
<dbReference type="EMBL" id="AB383125">
    <property type="protein sequence ID" value="BAG16624.1"/>
    <property type="molecule type" value="Genomic_DNA"/>
</dbReference>
<keyword evidence="6" id="KW-0812">Transmembrane</keyword>
<dbReference type="PANTHER" id="PTHR10434:SF64">
    <property type="entry name" value="1-ACYL-SN-GLYCEROL-3-PHOSPHATE ACYLTRANSFERASE-RELATED"/>
    <property type="match status" value="1"/>
</dbReference>
<dbReference type="PANTHER" id="PTHR10434">
    <property type="entry name" value="1-ACYL-SN-GLYCEROL-3-PHOSPHATE ACYLTRANSFERASE"/>
    <property type="match status" value="1"/>
</dbReference>
<sequence>MPAISRRPSDSSRRLERILFRALSVEALPLREPMKKLHFHIRLYRLLVVLAFGLVMAGGVSLLERFRRDDLMALRQRLTRRFLVQLAAALPFRLSLHGKLPDRPMLWVSNHVSWTDIPLLGGLVPLSFLSKAEVRSWPLAGWLAHKAGTLFIRRGAGDSGLVRNQLLRHLHNGHDLLIFPEGTTTDGRSLRGFHSRLLASAVESRVPVQPVAIRYLRDGATDPVAPFIGDDDLLSHLLRLLRSERSEVEIHLLPPLDSQGLSRTELGRQAHTAIARCLFGDRSALPVAA</sequence>
<evidence type="ECO:0000256" key="3">
    <source>
        <dbReference type="ARBA" id="ARBA00022679"/>
    </source>
</evidence>
<dbReference type="GO" id="GO:0003841">
    <property type="term" value="F:1-acylglycerol-3-phosphate O-acyltransferase activity"/>
    <property type="evidence" value="ECO:0007669"/>
    <property type="project" value="TreeGrafter"/>
</dbReference>
<dbReference type="GO" id="GO:0006654">
    <property type="term" value="P:phosphatidic acid biosynthetic process"/>
    <property type="evidence" value="ECO:0007669"/>
    <property type="project" value="TreeGrafter"/>
</dbReference>
<organism evidence="8">
    <name type="scientific">Azotobacter vinelandii</name>
    <dbReference type="NCBI Taxonomy" id="354"/>
    <lineage>
        <taxon>Bacteria</taxon>
        <taxon>Pseudomonadati</taxon>
        <taxon>Pseudomonadota</taxon>
        <taxon>Gammaproteobacteria</taxon>
        <taxon>Pseudomonadales</taxon>
        <taxon>Pseudomonadaceae</taxon>
        <taxon>Azotobacter</taxon>
    </lineage>
</organism>
<proteinExistence type="predicted"/>
<dbReference type="SUPFAM" id="SSF69593">
    <property type="entry name" value="Glycerol-3-phosphate (1)-acyltransferase"/>
    <property type="match status" value="1"/>
</dbReference>
<comment type="pathway">
    <text evidence="1">Lipid metabolism.</text>
</comment>
<accession>B2MZD1</accession>
<evidence type="ECO:0000256" key="2">
    <source>
        <dbReference type="ARBA" id="ARBA00022516"/>
    </source>
</evidence>
<evidence type="ECO:0000256" key="4">
    <source>
        <dbReference type="ARBA" id="ARBA00023098"/>
    </source>
</evidence>
<evidence type="ECO:0000256" key="6">
    <source>
        <dbReference type="SAM" id="Phobius"/>
    </source>
</evidence>
<protein>
    <submittedName>
        <fullName evidence="8">1-acyl-sn-glycerol-3-phosphate acyltransferase homolog</fullName>
    </submittedName>
</protein>
<evidence type="ECO:0000256" key="5">
    <source>
        <dbReference type="ARBA" id="ARBA00023315"/>
    </source>
</evidence>
<evidence type="ECO:0000256" key="1">
    <source>
        <dbReference type="ARBA" id="ARBA00005189"/>
    </source>
</evidence>
<keyword evidence="6" id="KW-0472">Membrane</keyword>
<keyword evidence="6" id="KW-1133">Transmembrane helix</keyword>
<name>B2MZD1_AZOVI</name>
<reference evidence="8" key="1">
    <citation type="journal article" date="2008" name="Bull. Minamikyushu Univ">
        <title>Cloning of Fe-superoxide dismutase gene from the diazotroph Azotobacter vinelandii and the stimulation of its expression under anaerobic conditions in Escherichia coli.</title>
        <authorList>
            <person name="Kanematsu S."/>
            <person name="Sato S."/>
        </authorList>
    </citation>
    <scope>NUCLEOTIDE SEQUENCE</scope>
    <source>
        <strain evidence="8">IFO 12018</strain>
    </source>
</reference>
<keyword evidence="5 8" id="KW-0012">Acyltransferase</keyword>
<dbReference type="AlphaFoldDB" id="B2MZD1"/>
<feature type="transmembrane region" description="Helical" evidence="6">
    <location>
        <begin position="43"/>
        <end position="62"/>
    </location>
</feature>
<dbReference type="CDD" id="cd07989">
    <property type="entry name" value="LPLAT_AGPAT-like"/>
    <property type="match status" value="1"/>
</dbReference>